<dbReference type="Gene3D" id="3.40.630.30">
    <property type="match status" value="1"/>
</dbReference>
<protein>
    <submittedName>
        <fullName evidence="2">RimJ/RimL family protein N-acetyltransferase</fullName>
    </submittedName>
</protein>
<comment type="caution">
    <text evidence="2">The sequence shown here is derived from an EMBL/GenBank/DDBJ whole genome shotgun (WGS) entry which is preliminary data.</text>
</comment>
<dbReference type="PANTHER" id="PTHR43415:SF3">
    <property type="entry name" value="GNAT-FAMILY ACETYLTRANSFERASE"/>
    <property type="match status" value="1"/>
</dbReference>
<reference evidence="2 3" key="1">
    <citation type="submission" date="2020-08" db="EMBL/GenBank/DDBJ databases">
        <title>Sequencing the genomes of 1000 actinobacteria strains.</title>
        <authorList>
            <person name="Klenk H.-P."/>
        </authorList>
    </citation>
    <scope>NUCLEOTIDE SEQUENCE [LARGE SCALE GENOMIC DNA]</scope>
    <source>
        <strain evidence="2 3">DSM 102122</strain>
    </source>
</reference>
<dbReference type="InterPro" id="IPR000182">
    <property type="entry name" value="GNAT_dom"/>
</dbReference>
<keyword evidence="2" id="KW-0808">Transferase</keyword>
<accession>A0A7W9GU80</accession>
<proteinExistence type="predicted"/>
<dbReference type="GO" id="GO:0016747">
    <property type="term" value="F:acyltransferase activity, transferring groups other than amino-acyl groups"/>
    <property type="evidence" value="ECO:0007669"/>
    <property type="project" value="InterPro"/>
</dbReference>
<organism evidence="2 3">
    <name type="scientific">Jiangella mangrovi</name>
    <dbReference type="NCBI Taxonomy" id="1524084"/>
    <lineage>
        <taxon>Bacteria</taxon>
        <taxon>Bacillati</taxon>
        <taxon>Actinomycetota</taxon>
        <taxon>Actinomycetes</taxon>
        <taxon>Jiangellales</taxon>
        <taxon>Jiangellaceae</taxon>
        <taxon>Jiangella</taxon>
    </lineage>
</organism>
<dbReference type="Proteomes" id="UP000542813">
    <property type="component" value="Unassembled WGS sequence"/>
</dbReference>
<dbReference type="Pfam" id="PF13302">
    <property type="entry name" value="Acetyltransf_3"/>
    <property type="match status" value="1"/>
</dbReference>
<dbReference type="EMBL" id="JACHMM010000001">
    <property type="protein sequence ID" value="MBB5789878.1"/>
    <property type="molecule type" value="Genomic_DNA"/>
</dbReference>
<gene>
    <name evidence="2" type="ORF">HD601_004453</name>
</gene>
<dbReference type="AlphaFoldDB" id="A0A7W9GU80"/>
<dbReference type="InterPro" id="IPR016181">
    <property type="entry name" value="Acyl_CoA_acyltransferase"/>
</dbReference>
<dbReference type="SUPFAM" id="SSF55729">
    <property type="entry name" value="Acyl-CoA N-acyltransferases (Nat)"/>
    <property type="match status" value="1"/>
</dbReference>
<evidence type="ECO:0000313" key="2">
    <source>
        <dbReference type="EMBL" id="MBB5789878.1"/>
    </source>
</evidence>
<sequence length="167" mass="18954">MTTAEHLREYHRWENDPETILGYGNQAPQSWETRAAGYEAQARSDRQTRFEIVRLTDDRPVGTTVLYVDHAVRTAEFVMVLAPEARGHGFAAEATLLTLDWAFHMAALRMVWLKVLEPNVRAVRAYEKAGFRPAGRLRQAGWWRGESCDELLMDAVRADFPGPSAIP</sequence>
<keyword evidence="3" id="KW-1185">Reference proteome</keyword>
<evidence type="ECO:0000259" key="1">
    <source>
        <dbReference type="PROSITE" id="PS51186"/>
    </source>
</evidence>
<dbReference type="PROSITE" id="PS51186">
    <property type="entry name" value="GNAT"/>
    <property type="match status" value="1"/>
</dbReference>
<dbReference type="PANTHER" id="PTHR43415">
    <property type="entry name" value="SPERMIDINE N(1)-ACETYLTRANSFERASE"/>
    <property type="match status" value="1"/>
</dbReference>
<feature type="domain" description="N-acetyltransferase" evidence="1">
    <location>
        <begin position="1"/>
        <end position="163"/>
    </location>
</feature>
<evidence type="ECO:0000313" key="3">
    <source>
        <dbReference type="Proteomes" id="UP000542813"/>
    </source>
</evidence>
<name>A0A7W9GU80_9ACTN</name>